<evidence type="ECO:0000259" key="15">
    <source>
        <dbReference type="PROSITE" id="PS52019"/>
    </source>
</evidence>
<dbReference type="InterPro" id="IPR036291">
    <property type="entry name" value="NAD(P)-bd_dom_sf"/>
</dbReference>
<keyword evidence="17" id="KW-1185">Reference proteome</keyword>
<keyword evidence="5" id="KW-0511">Multifunctional enzyme</keyword>
<dbReference type="PROSITE" id="PS00012">
    <property type="entry name" value="PHOSPHOPANTETHEINE"/>
    <property type="match status" value="1"/>
</dbReference>
<comment type="catalytic activity">
    <reaction evidence="11">
        <text>hexadecanoyl-[(hydroxy)phthioceranic acid synthase] + 7 (S)-methylmalonyl-CoA + 14 NADPH + 21 H(+) = C37-phthioceranyl-[(hydroxy)phthioceranic acid synthase] + 7 CO2 + 14 NADP(+) + 7 CoA + 7 H2O</text>
        <dbReference type="Rhea" id="RHEA:58908"/>
        <dbReference type="Rhea" id="RHEA-COMP:15244"/>
        <dbReference type="Rhea" id="RHEA-COMP:15246"/>
        <dbReference type="ChEBI" id="CHEBI:15377"/>
        <dbReference type="ChEBI" id="CHEBI:15378"/>
        <dbReference type="ChEBI" id="CHEBI:16526"/>
        <dbReference type="ChEBI" id="CHEBI:57287"/>
        <dbReference type="ChEBI" id="CHEBI:57327"/>
        <dbReference type="ChEBI" id="CHEBI:57783"/>
        <dbReference type="ChEBI" id="CHEBI:58349"/>
        <dbReference type="ChEBI" id="CHEBI:78483"/>
        <dbReference type="ChEBI" id="CHEBI:142473"/>
        <dbReference type="EC" id="2.3.1.287"/>
    </reaction>
</comment>
<dbReference type="PROSITE" id="PS00606">
    <property type="entry name" value="KS3_1"/>
    <property type="match status" value="1"/>
</dbReference>
<dbReference type="Gene3D" id="1.10.1200.10">
    <property type="entry name" value="ACP-like"/>
    <property type="match status" value="1"/>
</dbReference>
<dbReference type="SMART" id="SM00826">
    <property type="entry name" value="PKS_DH"/>
    <property type="match status" value="1"/>
</dbReference>
<proteinExistence type="predicted"/>
<evidence type="ECO:0000256" key="8">
    <source>
        <dbReference type="ARBA" id="ARBA00044989"/>
    </source>
</evidence>
<evidence type="ECO:0000256" key="2">
    <source>
        <dbReference type="ARBA" id="ARBA00022553"/>
    </source>
</evidence>
<dbReference type="InterPro" id="IPR014043">
    <property type="entry name" value="Acyl_transferase_dom"/>
</dbReference>
<dbReference type="PROSITE" id="PS52019">
    <property type="entry name" value="PKS_MFAS_DH"/>
    <property type="match status" value="1"/>
</dbReference>
<dbReference type="Pfam" id="PF08240">
    <property type="entry name" value="ADH_N"/>
    <property type="match status" value="1"/>
</dbReference>
<dbReference type="InterPro" id="IPR016039">
    <property type="entry name" value="Thiolase-like"/>
</dbReference>
<evidence type="ECO:0000256" key="6">
    <source>
        <dbReference type="ARBA" id="ARBA00023315"/>
    </source>
</evidence>
<evidence type="ECO:0000256" key="10">
    <source>
        <dbReference type="ARBA" id="ARBA00047634"/>
    </source>
</evidence>
<dbReference type="Gene3D" id="3.40.366.10">
    <property type="entry name" value="Malonyl-Coenzyme A Acyl Carrier Protein, domain 2"/>
    <property type="match status" value="1"/>
</dbReference>
<dbReference type="InterPro" id="IPR020807">
    <property type="entry name" value="PKS_DH"/>
</dbReference>
<dbReference type="EC" id="2.3.1.287" evidence="7"/>
<dbReference type="SUPFAM" id="SSF53901">
    <property type="entry name" value="Thiolase-like"/>
    <property type="match status" value="1"/>
</dbReference>
<feature type="domain" description="Carrier" evidence="13">
    <location>
        <begin position="2012"/>
        <end position="2090"/>
    </location>
</feature>
<dbReference type="InterPro" id="IPR049900">
    <property type="entry name" value="PKS_mFAS_DH"/>
</dbReference>
<name>A0ABV3VKV5_9MYCO</name>
<keyword evidence="1" id="KW-0596">Phosphopantetheine</keyword>
<feature type="region of interest" description="N-terminal hotdog fold" evidence="12">
    <location>
        <begin position="896"/>
        <end position="1016"/>
    </location>
</feature>
<dbReference type="InterPro" id="IPR013154">
    <property type="entry name" value="ADH-like_N"/>
</dbReference>
<dbReference type="Gene3D" id="3.40.47.10">
    <property type="match status" value="1"/>
</dbReference>
<dbReference type="InterPro" id="IPR020806">
    <property type="entry name" value="PKS_PP-bd"/>
</dbReference>
<dbReference type="CDD" id="cd00833">
    <property type="entry name" value="PKS"/>
    <property type="match status" value="1"/>
</dbReference>
<dbReference type="InterPro" id="IPR042104">
    <property type="entry name" value="PKS_dehydratase_sf"/>
</dbReference>
<gene>
    <name evidence="16" type="primary">pks2</name>
    <name evidence="16" type="ORF">ABFW12_21415</name>
</gene>
<evidence type="ECO:0000313" key="16">
    <source>
        <dbReference type="EMBL" id="MEX3740787.1"/>
    </source>
</evidence>
<dbReference type="Gene3D" id="3.10.129.110">
    <property type="entry name" value="Polyketide synthase dehydratase"/>
    <property type="match status" value="1"/>
</dbReference>
<dbReference type="PROSITE" id="PS50075">
    <property type="entry name" value="CARRIER"/>
    <property type="match status" value="1"/>
</dbReference>
<evidence type="ECO:0000259" key="13">
    <source>
        <dbReference type="PROSITE" id="PS50075"/>
    </source>
</evidence>
<dbReference type="SMART" id="SM00827">
    <property type="entry name" value="PKS_AT"/>
    <property type="match status" value="1"/>
</dbReference>
<dbReference type="Pfam" id="PF02801">
    <property type="entry name" value="Ketoacyl-synt_C"/>
    <property type="match status" value="1"/>
</dbReference>
<dbReference type="InterPro" id="IPR013149">
    <property type="entry name" value="ADH-like_C"/>
</dbReference>
<dbReference type="SUPFAM" id="SSF47336">
    <property type="entry name" value="ACP-like"/>
    <property type="match status" value="1"/>
</dbReference>
<protein>
    <recommendedName>
        <fullName evidence="8">Phthioceranic/hydroxyphthioceranic acid synthase</fullName>
        <ecNumber evidence="7">2.3.1.287</ecNumber>
    </recommendedName>
    <alternativeName>
        <fullName evidence="9">Polyketide synthase pks2</fullName>
    </alternativeName>
</protein>
<dbReference type="SMART" id="SM00825">
    <property type="entry name" value="PKS_KS"/>
    <property type="match status" value="1"/>
</dbReference>
<comment type="catalytic activity">
    <reaction evidence="10">
        <text>hexadecanoyl-[(hydroxy)phthioceranic acid synthase] + 8 (S)-methylmalonyl-CoA + 16 NADPH + 24 H(+) = C40-phthioceranyl-[(hydroxy)phthioceranic acid synthase] + 8 CO2 + 16 NADP(+) + 8 CoA + 8 H2O</text>
        <dbReference type="Rhea" id="RHEA:58904"/>
        <dbReference type="Rhea" id="RHEA-COMP:15244"/>
        <dbReference type="Rhea" id="RHEA-COMP:15245"/>
        <dbReference type="ChEBI" id="CHEBI:15377"/>
        <dbReference type="ChEBI" id="CHEBI:15378"/>
        <dbReference type="ChEBI" id="CHEBI:16526"/>
        <dbReference type="ChEBI" id="CHEBI:57287"/>
        <dbReference type="ChEBI" id="CHEBI:57327"/>
        <dbReference type="ChEBI" id="CHEBI:57783"/>
        <dbReference type="ChEBI" id="CHEBI:58349"/>
        <dbReference type="ChEBI" id="CHEBI:78483"/>
        <dbReference type="ChEBI" id="CHEBI:142472"/>
        <dbReference type="EC" id="2.3.1.287"/>
    </reaction>
</comment>
<dbReference type="EMBL" id="JBDLOU010000051">
    <property type="protein sequence ID" value="MEX3740787.1"/>
    <property type="molecule type" value="Genomic_DNA"/>
</dbReference>
<evidence type="ECO:0000256" key="9">
    <source>
        <dbReference type="ARBA" id="ARBA00045003"/>
    </source>
</evidence>
<dbReference type="InterPro" id="IPR036736">
    <property type="entry name" value="ACP-like_sf"/>
</dbReference>
<dbReference type="CDD" id="cd05195">
    <property type="entry name" value="enoyl_red"/>
    <property type="match status" value="1"/>
</dbReference>
<dbReference type="InterPro" id="IPR020841">
    <property type="entry name" value="PKS_Beta-ketoAc_synthase_dom"/>
</dbReference>
<dbReference type="Pfam" id="PF14765">
    <property type="entry name" value="PS-DH"/>
    <property type="match status" value="1"/>
</dbReference>
<dbReference type="SMART" id="SM00822">
    <property type="entry name" value="PKS_KR"/>
    <property type="match status" value="1"/>
</dbReference>
<feature type="region of interest" description="C-terminal hotdog fold" evidence="12">
    <location>
        <begin position="1030"/>
        <end position="1178"/>
    </location>
</feature>
<dbReference type="InterPro" id="IPR032821">
    <property type="entry name" value="PKS_assoc"/>
</dbReference>
<dbReference type="InterPro" id="IPR001227">
    <property type="entry name" value="Ac_transferase_dom_sf"/>
</dbReference>
<dbReference type="InterPro" id="IPR009081">
    <property type="entry name" value="PP-bd_ACP"/>
</dbReference>
<dbReference type="Gene3D" id="3.30.70.250">
    <property type="entry name" value="Malonyl-CoA ACP transacylase, ACP-binding"/>
    <property type="match status" value="1"/>
</dbReference>
<keyword evidence="6" id="KW-0012">Acyltransferase</keyword>
<dbReference type="Pfam" id="PF00550">
    <property type="entry name" value="PP-binding"/>
    <property type="match status" value="1"/>
</dbReference>
<dbReference type="Pfam" id="PF16197">
    <property type="entry name" value="KAsynt_C_assoc"/>
    <property type="match status" value="1"/>
</dbReference>
<dbReference type="Pfam" id="PF00109">
    <property type="entry name" value="ketoacyl-synt"/>
    <property type="match status" value="1"/>
</dbReference>
<evidence type="ECO:0000256" key="1">
    <source>
        <dbReference type="ARBA" id="ARBA00022450"/>
    </source>
</evidence>
<reference evidence="16 17" key="1">
    <citation type="submission" date="2024-04" db="EMBL/GenBank/DDBJ databases">
        <title>Genomic Markers of Mycobacteria.</title>
        <authorList>
            <person name="Soliman M.S."/>
            <person name="Elkholy A."/>
            <person name="Soliman N.S."/>
            <person name="Abbas A."/>
            <person name="Khayrat S."/>
            <person name="Shawky S."/>
        </authorList>
    </citation>
    <scope>NUCLEOTIDE SEQUENCE [LARGE SCALE GENOMIC DNA]</scope>
    <source>
        <strain evidence="16 17">Egy-CU-AM5</strain>
    </source>
</reference>
<dbReference type="Gene3D" id="3.90.180.10">
    <property type="entry name" value="Medium-chain alcohol dehydrogenases, catalytic domain"/>
    <property type="match status" value="1"/>
</dbReference>
<feature type="active site" description="Proton donor; for dehydratase activity" evidence="12">
    <location>
        <position position="1094"/>
    </location>
</feature>
<dbReference type="InterPro" id="IPR053386">
    <property type="entry name" value="MBFA_synthase"/>
</dbReference>
<keyword evidence="2" id="KW-0597">Phosphoprotein</keyword>
<sequence>MSTTPVTPVAVIGMSCRLPGGIDSPERLWESLLRGDDLVTEVPPDRWDADEYYDPEPGVPGRSVSKWGAFLDDVAGFDAEFFGINERESAALDPQHRLLLETSWEAMEHAGLTREALDDSLTGVFVGLTHADYQMLAADAQALEAAYGFSGNNFSLASGRIAYALGVHGPALTVDTACSSGLTAIHLACRSLHEGESDLALAGGATLALDPRKFASGSAEGMLSATGRCHAFDAAADGFVGAEGCVMVLLKRLPDAMRDGDRILAVIRGTAANQDGHTVNIATPSDAAQTAVYRAALAAAGVDPATVGMVEAHGTGTPVGDPIEYSSLSKVYGLDGPCALGSVKTNMGHAQAASGAIGLMKAVLAVQHGAVPQNLHFTRLPDKLATIRTNLFVPQETTPWCTNGHHPRRAAVSSYGLSGTNVHAILEQAPIPSPDPGTADAPSTSTTAPLLFALSSTSADELRHTAGRLADWVQEHQDVSLPDLAYTLTRRRVHRPVRTAVGASSRGELISALREVADGDAPYEAAVGRDDRGPVWVFSGQGSQWAGMGAELLATEPVFAATVAQAEPIIAAESGFSVTEAMSAPEVVTGQDRLQPTLFTMQVAMAATMQAQGVRPGAVIGHSLGEGAAAVVAGALSLEDGLRLICRRSRLMSRIAGKGATAAVELPAKQVLSELTGRGIDDVVVAVVASPQSTVIAGTTQTVRDLVADWEQRGVMAREVPVDVAFHSPQVEPIVGDLTEALADLKPMTPEIPFYSATLFDPREEPVCDAEYWVTNMRRMVRFATAVQAALEDGYRVFAELSPHPLLTRALEQTAAGRQTPMAALAAMRRGQSMPNGLRGLLVDVHSAGAAVDFSVLCPSGQLVEAPLPTWTHRRLWLSGGGSESPTHGGCTIAVHPLLGANVRLHEEPERYVWQADVGTAAQPWLGDHQIRTVAVLPGAAYCEMALAAARAVMGEASEVRDIRFVQALLLDERTVIGASASMSSPGVADFTVETDEEGQQTRHATAVLHDAADEHPPAYDMSALLAAHPCDEDGAEVRNRVGQHGIQYGPAFAGLVTVRTGETKARTVLAEVALPRSIRSQQDAYGVHPALLDACFQSVEAHPEVQALGGDVLGLPLGVRRLRSYGSARNAHYCYTRLVTADTSGIEADIDVLDSEGTVLLSAQGLRLGTNASGSGHDDQVLSERLLTVEWRQRELPEVEYPDAGSWLLISASDSPGAVADRLSELLKATGAQCTAMRWPDQPDDSLTCAQLGDHLRDGRFTAVVILTAPNNGDHADQSPLLGRDYVRRLVHITRQLPEMSGELPRLYVVTRNAQTVVAGDVANLDQAELRGLIRVIGTEHPHLSATQIDVDEATDIDQVARQLLSGSEEDETAWRNGRWYTARLCLAPLRPEERQTTVAHLERDRMRLQIRTPGDLESMELVACEHVPPGPGQIEVAVTASSINFADVLVAFGRYPAFDGRLPQLGIDFAGIVTAIGPDVTDHRVGDHVGGLCADGCWGTFVTCDARLAVTLPVGLTDAQAAALTIATSTAYYGLNDMARIKAEDKVLIHSATGGVGQAAMAIARAAGAEIFATAGSEQRRQLLRDMGVEHVYDSRTLDFADQIRQDTQGYGVDIVLNSVTGAAQRAGLELLAFGGRFVEIGKRDIYGDTRLGLFPFRRNLSFYAVDLALMSVSHPDRLRELLATVYLLTAEGDLPLPEFTQYPLADAANAIRMISGAQHTGKLVLDIPHTGSSRLVVPPSQVRVFRPDGAYIITGGLGGLGLFMAEKMAANGCGRIVLSSRSQPTDQALEILGRIRATGVDVLVECGDIAESGTAERLVAVATADGYPVRGVLHAAGVIEDAALTNITDELIERDWAPKVYGAWNLHTATAGQPLDWFCSFSSAAALVGSPGQGAYAAANSWLDAFSLWRRSQGLPGTAIAWGAWGQIGRGTALAEGAGIAIAPDEGAYAFEALLRHDRAYTGYAPITGTPWLSVFAERSPFAEAFRSTGQSATGTSKLRAELDELPPDEWAAKLRHVISDQVGVILRRSVDPDRPLSEYGMDSLGALELRTRIENETGIRISATGITTVHGLADLLCEKLLPAGAA</sequence>
<dbReference type="SUPFAM" id="SSF55048">
    <property type="entry name" value="Probable ACP-binding domain of malonyl-CoA ACP transacylase"/>
    <property type="match status" value="1"/>
</dbReference>
<evidence type="ECO:0000256" key="4">
    <source>
        <dbReference type="ARBA" id="ARBA00022857"/>
    </source>
</evidence>
<organism evidence="16 17">
    <name type="scientific">Mycolicibacterium porcinum</name>
    <dbReference type="NCBI Taxonomy" id="39693"/>
    <lineage>
        <taxon>Bacteria</taxon>
        <taxon>Bacillati</taxon>
        <taxon>Actinomycetota</taxon>
        <taxon>Actinomycetes</taxon>
        <taxon>Mycobacteriales</taxon>
        <taxon>Mycobacteriaceae</taxon>
        <taxon>Mycolicibacterium</taxon>
    </lineage>
</organism>
<dbReference type="NCBIfam" id="NF041183">
    <property type="entry name" value="Pks2_ls1_myc"/>
    <property type="match status" value="1"/>
</dbReference>
<comment type="caution">
    <text evidence="16">The sequence shown here is derived from an EMBL/GenBank/DDBJ whole genome shotgun (WGS) entry which is preliminary data.</text>
</comment>
<dbReference type="Proteomes" id="UP001558474">
    <property type="component" value="Unassembled WGS sequence"/>
</dbReference>
<dbReference type="PANTHER" id="PTHR43775:SF37">
    <property type="entry name" value="SI:DKEY-61P9.11"/>
    <property type="match status" value="1"/>
</dbReference>
<keyword evidence="3" id="KW-0808">Transferase</keyword>
<dbReference type="SUPFAM" id="SSF50129">
    <property type="entry name" value="GroES-like"/>
    <property type="match status" value="1"/>
</dbReference>
<dbReference type="SUPFAM" id="SSF52151">
    <property type="entry name" value="FabD/lysophospholipase-like"/>
    <property type="match status" value="1"/>
</dbReference>
<dbReference type="InterPro" id="IPR011032">
    <property type="entry name" value="GroES-like_sf"/>
</dbReference>
<feature type="domain" description="PKS/mFAS DH" evidence="15">
    <location>
        <begin position="896"/>
        <end position="1178"/>
    </location>
</feature>
<dbReference type="InterPro" id="IPR014031">
    <property type="entry name" value="Ketoacyl_synth_C"/>
</dbReference>
<dbReference type="SUPFAM" id="SSF51735">
    <property type="entry name" value="NAD(P)-binding Rossmann-fold domains"/>
    <property type="match status" value="3"/>
</dbReference>
<accession>A0ABV3VKV5</accession>
<dbReference type="InterPro" id="IPR018201">
    <property type="entry name" value="Ketoacyl_synth_AS"/>
</dbReference>
<dbReference type="PANTHER" id="PTHR43775">
    <property type="entry name" value="FATTY ACID SYNTHASE"/>
    <property type="match status" value="1"/>
</dbReference>
<dbReference type="InterPro" id="IPR013968">
    <property type="entry name" value="PKS_KR"/>
</dbReference>
<evidence type="ECO:0000256" key="7">
    <source>
        <dbReference type="ARBA" id="ARBA00044974"/>
    </source>
</evidence>
<dbReference type="Pfam" id="PF00107">
    <property type="entry name" value="ADH_zinc_N"/>
    <property type="match status" value="1"/>
</dbReference>
<keyword evidence="4" id="KW-0521">NADP</keyword>
<feature type="domain" description="Ketosynthase family 3 (KS3)" evidence="14">
    <location>
        <begin position="6"/>
        <end position="428"/>
    </location>
</feature>
<dbReference type="InterPro" id="IPR016035">
    <property type="entry name" value="Acyl_Trfase/lysoPLipase"/>
</dbReference>
<dbReference type="Pfam" id="PF21089">
    <property type="entry name" value="PKS_DH_N"/>
    <property type="match status" value="1"/>
</dbReference>
<dbReference type="Pfam" id="PF08659">
    <property type="entry name" value="KR"/>
    <property type="match status" value="1"/>
</dbReference>
<dbReference type="InterPro" id="IPR020843">
    <property type="entry name" value="ER"/>
</dbReference>
<evidence type="ECO:0000256" key="12">
    <source>
        <dbReference type="PROSITE-ProRule" id="PRU01363"/>
    </source>
</evidence>
<dbReference type="PROSITE" id="PS52004">
    <property type="entry name" value="KS3_2"/>
    <property type="match status" value="1"/>
</dbReference>
<feature type="active site" description="Proton acceptor; for dehydratase activity" evidence="12">
    <location>
        <position position="929"/>
    </location>
</feature>
<dbReference type="InterPro" id="IPR006162">
    <property type="entry name" value="Ppantetheine_attach_site"/>
</dbReference>
<evidence type="ECO:0000256" key="3">
    <source>
        <dbReference type="ARBA" id="ARBA00022679"/>
    </source>
</evidence>
<evidence type="ECO:0000256" key="5">
    <source>
        <dbReference type="ARBA" id="ARBA00023268"/>
    </source>
</evidence>
<dbReference type="InterPro" id="IPR057326">
    <property type="entry name" value="KR_dom"/>
</dbReference>
<dbReference type="InterPro" id="IPR050091">
    <property type="entry name" value="PKS_NRPS_Biosynth_Enz"/>
</dbReference>
<dbReference type="InterPro" id="IPR016036">
    <property type="entry name" value="Malonyl_transacylase_ACP-bd"/>
</dbReference>
<evidence type="ECO:0000259" key="14">
    <source>
        <dbReference type="PROSITE" id="PS52004"/>
    </source>
</evidence>
<dbReference type="Pfam" id="PF00698">
    <property type="entry name" value="Acyl_transf_1"/>
    <property type="match status" value="1"/>
</dbReference>
<dbReference type="InterPro" id="IPR049552">
    <property type="entry name" value="PKS_DH_N"/>
</dbReference>
<dbReference type="InterPro" id="IPR014030">
    <property type="entry name" value="Ketoacyl_synth_N"/>
</dbReference>
<dbReference type="SMART" id="SM00829">
    <property type="entry name" value="PKS_ER"/>
    <property type="match status" value="1"/>
</dbReference>
<dbReference type="Gene3D" id="3.40.50.720">
    <property type="entry name" value="NAD(P)-binding Rossmann-like Domain"/>
    <property type="match status" value="3"/>
</dbReference>
<evidence type="ECO:0000256" key="11">
    <source>
        <dbReference type="ARBA" id="ARBA00048465"/>
    </source>
</evidence>
<dbReference type="InterPro" id="IPR049551">
    <property type="entry name" value="PKS_DH_C"/>
</dbReference>
<dbReference type="SMART" id="SM00823">
    <property type="entry name" value="PKS_PP"/>
    <property type="match status" value="1"/>
</dbReference>
<evidence type="ECO:0000313" key="17">
    <source>
        <dbReference type="Proteomes" id="UP001558474"/>
    </source>
</evidence>